<accession>V5SID5</accession>
<gene>
    <name evidence="2" type="ORF">W911_00850</name>
</gene>
<dbReference type="Proteomes" id="UP000018542">
    <property type="component" value="Chromosome"/>
</dbReference>
<keyword evidence="1" id="KW-1133">Transmembrane helix</keyword>
<dbReference type="HOGENOM" id="CLU_2508234_0_0_5"/>
<dbReference type="KEGG" id="hni:W911_00850"/>
<keyword evidence="3" id="KW-1185">Reference proteome</keyword>
<evidence type="ECO:0008006" key="4">
    <source>
        <dbReference type="Google" id="ProtNLM"/>
    </source>
</evidence>
<organism evidence="2 3">
    <name type="scientific">Hyphomicrobium nitrativorans NL23</name>
    <dbReference type="NCBI Taxonomy" id="1029756"/>
    <lineage>
        <taxon>Bacteria</taxon>
        <taxon>Pseudomonadati</taxon>
        <taxon>Pseudomonadota</taxon>
        <taxon>Alphaproteobacteria</taxon>
        <taxon>Hyphomicrobiales</taxon>
        <taxon>Hyphomicrobiaceae</taxon>
        <taxon>Hyphomicrobium</taxon>
    </lineage>
</organism>
<dbReference type="PATRIC" id="fig|1029756.8.peg.183"/>
<feature type="transmembrane region" description="Helical" evidence="1">
    <location>
        <begin position="60"/>
        <end position="79"/>
    </location>
</feature>
<keyword evidence="1" id="KW-0812">Transmembrane</keyword>
<keyword evidence="1" id="KW-0472">Membrane</keyword>
<name>V5SID5_9HYPH</name>
<protein>
    <recommendedName>
        <fullName evidence="4">Major facilitator superfamily (MFS) profile domain-containing protein</fullName>
    </recommendedName>
</protein>
<sequence length="85" mass="8780">MRLPHAVLALDQSMKSFIVIAIGGIVGLLAGWIATAAAVVMFGEQLGLSNFEGQRDLMAAFGYGPAGGLVGLIIGVWIGRRLSPA</sequence>
<reference evidence="2 3" key="1">
    <citation type="journal article" date="2014" name="Genome Announc.">
        <title>Complete Genome Sequence of Hyphomicrobium nitrativorans Strain NL23, a Denitrifying Bacterium Isolated from Biofilm of a Methanol-Fed Denitrification System Treating Seawater at the Montreal Biodome.</title>
        <authorList>
            <person name="Martineau C."/>
            <person name="Villeneuve C."/>
            <person name="Mauffrey F."/>
            <person name="Villemur R."/>
        </authorList>
    </citation>
    <scope>NUCLEOTIDE SEQUENCE [LARGE SCALE GENOMIC DNA]</scope>
    <source>
        <strain evidence="2">NL23</strain>
    </source>
</reference>
<evidence type="ECO:0000256" key="1">
    <source>
        <dbReference type="SAM" id="Phobius"/>
    </source>
</evidence>
<feature type="transmembrane region" description="Helical" evidence="1">
    <location>
        <begin position="16"/>
        <end position="40"/>
    </location>
</feature>
<proteinExistence type="predicted"/>
<evidence type="ECO:0000313" key="2">
    <source>
        <dbReference type="EMBL" id="AHB49805.1"/>
    </source>
</evidence>
<evidence type="ECO:0000313" key="3">
    <source>
        <dbReference type="Proteomes" id="UP000018542"/>
    </source>
</evidence>
<dbReference type="AlphaFoldDB" id="V5SID5"/>
<dbReference type="EMBL" id="CP006912">
    <property type="protein sequence ID" value="AHB49805.1"/>
    <property type="molecule type" value="Genomic_DNA"/>
</dbReference>